<feature type="transmembrane region" description="Helical" evidence="7">
    <location>
        <begin position="183"/>
        <end position="203"/>
    </location>
</feature>
<comment type="subcellular location">
    <subcellularLocation>
        <location evidence="1">Cell membrane</location>
        <topology evidence="1">Multi-pass membrane protein</topology>
    </subcellularLocation>
    <subcellularLocation>
        <location evidence="6">Membrane</location>
        <topology evidence="6">Multi-pass membrane protein</topology>
    </subcellularLocation>
</comment>
<gene>
    <name evidence="9" type="primary">pomA</name>
    <name evidence="9" type="ORF">DSM112329_00066</name>
</gene>
<dbReference type="Pfam" id="PF01618">
    <property type="entry name" value="MotA_ExbB"/>
    <property type="match status" value="1"/>
</dbReference>
<keyword evidence="6" id="KW-0653">Protein transport</keyword>
<dbReference type="AlphaFoldDB" id="A0AAU7ANS1"/>
<evidence type="ECO:0000256" key="6">
    <source>
        <dbReference type="RuleBase" id="RU004057"/>
    </source>
</evidence>
<evidence type="ECO:0000256" key="3">
    <source>
        <dbReference type="ARBA" id="ARBA00022692"/>
    </source>
</evidence>
<evidence type="ECO:0000259" key="8">
    <source>
        <dbReference type="Pfam" id="PF01618"/>
    </source>
</evidence>
<comment type="similarity">
    <text evidence="6">Belongs to the exbB/tolQ family.</text>
</comment>
<feature type="transmembrane region" description="Helical" evidence="7">
    <location>
        <begin position="151"/>
        <end position="171"/>
    </location>
</feature>
<evidence type="ECO:0000256" key="5">
    <source>
        <dbReference type="ARBA" id="ARBA00023136"/>
    </source>
</evidence>
<sequence length="273" mass="28365">MGMKAATLIGILVAMAGITFGGIMEGTTPMMLINIPAMLIVFGGTLGATLASGGMETFKKIPALYKRAFSAEPPALGARVGLIVGFAERARRDGLLALESEVANVEDDFTRKGLQLVVDGTDPDMLREIMETEIDAMSARHHANAKGFEQASGFAPTMGVLGTVMGLVHVLGNLSQPETLGPAISGAFIATLYGVGVANIVFLPVASRLKAISEEEVEERTLLLEGIMSIQSGDNPRVVAEKLMSFVPPSERAAAEAASADPKLAAVPDAAAA</sequence>
<keyword evidence="5 7" id="KW-0472">Membrane</keyword>
<dbReference type="EMBL" id="CP114014">
    <property type="protein sequence ID" value="XAY03254.1"/>
    <property type="molecule type" value="Genomic_DNA"/>
</dbReference>
<dbReference type="GO" id="GO:0005886">
    <property type="term" value="C:plasma membrane"/>
    <property type="evidence" value="ECO:0007669"/>
    <property type="project" value="UniProtKB-SubCell"/>
</dbReference>
<dbReference type="InterPro" id="IPR047055">
    <property type="entry name" value="MotA-like"/>
</dbReference>
<feature type="domain" description="MotA/TolQ/ExbB proton channel" evidence="8">
    <location>
        <begin position="104"/>
        <end position="220"/>
    </location>
</feature>
<feature type="transmembrane region" description="Helical" evidence="7">
    <location>
        <begin position="31"/>
        <end position="51"/>
    </location>
</feature>
<keyword evidence="3 7" id="KW-0812">Transmembrane</keyword>
<dbReference type="GO" id="GO:0071978">
    <property type="term" value="P:bacterial-type flagellum-dependent swarming motility"/>
    <property type="evidence" value="ECO:0007669"/>
    <property type="project" value="InterPro"/>
</dbReference>
<accession>A0AAU7ANS1</accession>
<evidence type="ECO:0000256" key="4">
    <source>
        <dbReference type="ARBA" id="ARBA00022989"/>
    </source>
</evidence>
<evidence type="ECO:0000256" key="7">
    <source>
        <dbReference type="SAM" id="Phobius"/>
    </source>
</evidence>
<protein>
    <submittedName>
        <fullName evidence="9">Chemotaxis protein PomA</fullName>
    </submittedName>
</protein>
<name>A0AAU7ANS1_9ACTN</name>
<dbReference type="KEGG" id="parq:DSM112329_00066"/>
<dbReference type="PANTHER" id="PTHR30433:SF3">
    <property type="entry name" value="MOTILITY PROTEIN A"/>
    <property type="match status" value="1"/>
</dbReference>
<organism evidence="9">
    <name type="scientific">Paraconexibacter sp. AEG42_29</name>
    <dbReference type="NCBI Taxonomy" id="2997339"/>
    <lineage>
        <taxon>Bacteria</taxon>
        <taxon>Bacillati</taxon>
        <taxon>Actinomycetota</taxon>
        <taxon>Thermoleophilia</taxon>
        <taxon>Solirubrobacterales</taxon>
        <taxon>Paraconexibacteraceae</taxon>
        <taxon>Paraconexibacter</taxon>
    </lineage>
</organism>
<dbReference type="GO" id="GO:0006935">
    <property type="term" value="P:chemotaxis"/>
    <property type="evidence" value="ECO:0007669"/>
    <property type="project" value="InterPro"/>
</dbReference>
<keyword evidence="6" id="KW-0813">Transport</keyword>
<evidence type="ECO:0000256" key="1">
    <source>
        <dbReference type="ARBA" id="ARBA00004651"/>
    </source>
</evidence>
<evidence type="ECO:0000313" key="9">
    <source>
        <dbReference type="EMBL" id="XAY03254.1"/>
    </source>
</evidence>
<evidence type="ECO:0000256" key="2">
    <source>
        <dbReference type="ARBA" id="ARBA00022475"/>
    </source>
</evidence>
<dbReference type="GO" id="GO:0015031">
    <property type="term" value="P:protein transport"/>
    <property type="evidence" value="ECO:0007669"/>
    <property type="project" value="UniProtKB-KW"/>
</dbReference>
<dbReference type="NCBIfam" id="NF006583">
    <property type="entry name" value="PRK09109.1"/>
    <property type="match status" value="1"/>
</dbReference>
<dbReference type="InterPro" id="IPR002898">
    <property type="entry name" value="MotA_ExbB_proton_chnl"/>
</dbReference>
<keyword evidence="4 7" id="KW-1133">Transmembrane helix</keyword>
<keyword evidence="2" id="KW-1003">Cell membrane</keyword>
<reference evidence="9" key="1">
    <citation type="submission" date="2022-12" db="EMBL/GenBank/DDBJ databases">
        <title>Paraconexibacter alkalitolerans sp. nov. and Baekduia alba sp. nov., isolated from soil and emended description of the genera Paraconexibacter (Chun et al., 2020) and Baekduia (An et al., 2020).</title>
        <authorList>
            <person name="Vieira S."/>
            <person name="Huber K.J."/>
            <person name="Geppert A."/>
            <person name="Wolf J."/>
            <person name="Neumann-Schaal M."/>
            <person name="Muesken M."/>
            <person name="Overmann J."/>
        </authorList>
    </citation>
    <scope>NUCLEOTIDE SEQUENCE</scope>
    <source>
        <strain evidence="9">AEG42_29</strain>
    </source>
</reference>
<proteinExistence type="inferred from homology"/>
<dbReference type="PANTHER" id="PTHR30433">
    <property type="entry name" value="CHEMOTAXIS PROTEIN MOTA"/>
    <property type="match status" value="1"/>
</dbReference>